<evidence type="ECO:0000256" key="3">
    <source>
        <dbReference type="ARBA" id="ARBA00023082"/>
    </source>
</evidence>
<dbReference type="InterPro" id="IPR007627">
    <property type="entry name" value="RNA_pol_sigma70_r2"/>
</dbReference>
<dbReference type="PANTHER" id="PTHR43133">
    <property type="entry name" value="RNA POLYMERASE ECF-TYPE SIGMA FACTO"/>
    <property type="match status" value="1"/>
</dbReference>
<dbReference type="Pfam" id="PF04542">
    <property type="entry name" value="Sigma70_r2"/>
    <property type="match status" value="1"/>
</dbReference>
<dbReference type="CDD" id="cd06171">
    <property type="entry name" value="Sigma70_r4"/>
    <property type="match status" value="1"/>
</dbReference>
<dbReference type="Pfam" id="PF08281">
    <property type="entry name" value="Sigma70_r4_2"/>
    <property type="match status" value="1"/>
</dbReference>
<evidence type="ECO:0000256" key="1">
    <source>
        <dbReference type="ARBA" id="ARBA00010641"/>
    </source>
</evidence>
<dbReference type="Gene3D" id="1.10.10.10">
    <property type="entry name" value="Winged helix-like DNA-binding domain superfamily/Winged helix DNA-binding domain"/>
    <property type="match status" value="1"/>
</dbReference>
<protein>
    <submittedName>
        <fullName evidence="7">ECF RNA polymerase sigma factor SigK</fullName>
    </submittedName>
</protein>
<feature type="domain" description="RNA polymerase sigma-70 region 2" evidence="5">
    <location>
        <begin position="25"/>
        <end position="91"/>
    </location>
</feature>
<gene>
    <name evidence="7" type="primary">sigK</name>
    <name evidence="7" type="ORF">GJW-30_1_01732</name>
</gene>
<keyword evidence="3" id="KW-0731">Sigma factor</keyword>
<dbReference type="Proteomes" id="UP000236884">
    <property type="component" value="Chromosome"/>
</dbReference>
<dbReference type="GO" id="GO:0006352">
    <property type="term" value="P:DNA-templated transcription initiation"/>
    <property type="evidence" value="ECO:0007669"/>
    <property type="project" value="InterPro"/>
</dbReference>
<keyword evidence="4" id="KW-0804">Transcription</keyword>
<dbReference type="NCBIfam" id="TIGR02937">
    <property type="entry name" value="sigma70-ECF"/>
    <property type="match status" value="1"/>
</dbReference>
<dbReference type="EMBL" id="AP014946">
    <property type="protein sequence ID" value="BAT59201.1"/>
    <property type="molecule type" value="Genomic_DNA"/>
</dbReference>
<dbReference type="AlphaFoldDB" id="A0A0S3PTA7"/>
<feature type="domain" description="RNA polymerase sigma factor 70 region 4 type 2" evidence="6">
    <location>
        <begin position="123"/>
        <end position="172"/>
    </location>
</feature>
<dbReference type="InterPro" id="IPR036388">
    <property type="entry name" value="WH-like_DNA-bd_sf"/>
</dbReference>
<evidence type="ECO:0000256" key="2">
    <source>
        <dbReference type="ARBA" id="ARBA00023015"/>
    </source>
</evidence>
<dbReference type="InterPro" id="IPR013249">
    <property type="entry name" value="RNA_pol_sigma70_r4_t2"/>
</dbReference>
<dbReference type="SUPFAM" id="SSF88659">
    <property type="entry name" value="Sigma3 and sigma4 domains of RNA polymerase sigma factors"/>
    <property type="match status" value="1"/>
</dbReference>
<evidence type="ECO:0000256" key="4">
    <source>
        <dbReference type="ARBA" id="ARBA00023163"/>
    </source>
</evidence>
<dbReference type="GO" id="GO:0016987">
    <property type="term" value="F:sigma factor activity"/>
    <property type="evidence" value="ECO:0007669"/>
    <property type="project" value="UniProtKB-KW"/>
</dbReference>
<evidence type="ECO:0000259" key="6">
    <source>
        <dbReference type="Pfam" id="PF08281"/>
    </source>
</evidence>
<organism evidence="7 8">
    <name type="scientific">Variibacter gotjawalensis</name>
    <dbReference type="NCBI Taxonomy" id="1333996"/>
    <lineage>
        <taxon>Bacteria</taxon>
        <taxon>Pseudomonadati</taxon>
        <taxon>Pseudomonadota</taxon>
        <taxon>Alphaproteobacteria</taxon>
        <taxon>Hyphomicrobiales</taxon>
        <taxon>Nitrobacteraceae</taxon>
        <taxon>Variibacter</taxon>
    </lineage>
</organism>
<proteinExistence type="inferred from homology"/>
<evidence type="ECO:0000313" key="7">
    <source>
        <dbReference type="EMBL" id="BAT59201.1"/>
    </source>
</evidence>
<reference evidence="7 8" key="1">
    <citation type="submission" date="2015-08" db="EMBL/GenBank/DDBJ databases">
        <title>Investigation of the bacterial diversity of lava forest soil.</title>
        <authorList>
            <person name="Lee J.S."/>
        </authorList>
    </citation>
    <scope>NUCLEOTIDE SEQUENCE [LARGE SCALE GENOMIC DNA]</scope>
    <source>
        <strain evidence="7 8">GJW-30</strain>
    </source>
</reference>
<evidence type="ECO:0000259" key="5">
    <source>
        <dbReference type="Pfam" id="PF04542"/>
    </source>
</evidence>
<dbReference type="InterPro" id="IPR013325">
    <property type="entry name" value="RNA_pol_sigma_r2"/>
</dbReference>
<dbReference type="InterPro" id="IPR013324">
    <property type="entry name" value="RNA_pol_sigma_r3/r4-like"/>
</dbReference>
<dbReference type="SUPFAM" id="SSF88946">
    <property type="entry name" value="Sigma2 domain of RNA polymerase sigma factors"/>
    <property type="match status" value="1"/>
</dbReference>
<dbReference type="InterPro" id="IPR039425">
    <property type="entry name" value="RNA_pol_sigma-70-like"/>
</dbReference>
<name>A0A0S3PTA7_9BRAD</name>
<keyword evidence="2" id="KW-0805">Transcription regulation</keyword>
<dbReference type="PANTHER" id="PTHR43133:SF62">
    <property type="entry name" value="RNA POLYMERASE SIGMA FACTOR SIGZ"/>
    <property type="match status" value="1"/>
</dbReference>
<dbReference type="RefSeq" id="WP_096354259.1">
    <property type="nucleotide sequence ID" value="NZ_AP014946.1"/>
</dbReference>
<keyword evidence="8" id="KW-1185">Reference proteome</keyword>
<dbReference type="InterPro" id="IPR014284">
    <property type="entry name" value="RNA_pol_sigma-70_dom"/>
</dbReference>
<dbReference type="Gene3D" id="1.10.1740.10">
    <property type="match status" value="1"/>
</dbReference>
<evidence type="ECO:0000313" key="8">
    <source>
        <dbReference type="Proteomes" id="UP000236884"/>
    </source>
</evidence>
<dbReference type="GO" id="GO:0003677">
    <property type="term" value="F:DNA binding"/>
    <property type="evidence" value="ECO:0007669"/>
    <property type="project" value="InterPro"/>
</dbReference>
<accession>A0A0S3PTA7</accession>
<sequence>MLSPTELVWLLAATAKGDSEAFERLYLATKSKLYGVTLRILRRTDVAEEIMQEAYVKIWRNAGDFNPRLASPITWMVAIARNAALDQLRKKVDASIEDEPQAIEVSAETKDPLAQREMTEQLRRLLGCMGGLDEEHRRVLLLAYYNGWSRDQLAAKFEKPVNTIKTWLRRGLIQIRECMGS</sequence>
<comment type="similarity">
    <text evidence="1">Belongs to the sigma-70 factor family. ECF subfamily.</text>
</comment>
<dbReference type="KEGG" id="vgo:GJW-30_1_01732"/>
<dbReference type="OrthoDB" id="9784272at2"/>